<keyword evidence="3" id="KW-0597">Phosphoprotein</keyword>
<gene>
    <name evidence="6" type="ORF">XAT740_LOCUS60311</name>
</gene>
<evidence type="ECO:0000256" key="2">
    <source>
        <dbReference type="ARBA" id="ARBA00022490"/>
    </source>
</evidence>
<evidence type="ECO:0000256" key="4">
    <source>
        <dbReference type="SAM" id="MobiDB-lite"/>
    </source>
</evidence>
<dbReference type="AlphaFoldDB" id="A0A816GTU1"/>
<proteinExistence type="predicted"/>
<comment type="caution">
    <text evidence="6">The sequence shown here is derived from an EMBL/GenBank/DDBJ whole genome shotgun (WGS) entry which is preliminary data.</text>
</comment>
<dbReference type="InterPro" id="IPR025223">
    <property type="entry name" value="S1-like_RNA-bd_dom"/>
</dbReference>
<name>A0A816GTU1_ADIRI</name>
<feature type="domain" description="DBC1/CARP1 catalytically inactive NUDIX hydrolase" evidence="5">
    <location>
        <begin position="317"/>
        <end position="402"/>
    </location>
</feature>
<comment type="subcellular location">
    <subcellularLocation>
        <location evidence="1">Cytoplasm</location>
    </subcellularLocation>
</comment>
<dbReference type="InterPro" id="IPR025224">
    <property type="entry name" value="CCAR1/CCAR2"/>
</dbReference>
<dbReference type="Proteomes" id="UP000663828">
    <property type="component" value="Unassembled WGS sequence"/>
</dbReference>
<dbReference type="InterPro" id="IPR025954">
    <property type="entry name" value="DBC1/CARP1_inactive_NUDIX"/>
</dbReference>
<evidence type="ECO:0000313" key="6">
    <source>
        <dbReference type="EMBL" id="CAF1679722.1"/>
    </source>
</evidence>
<dbReference type="PANTHER" id="PTHR14304:SF11">
    <property type="entry name" value="SAP DOMAIN-CONTAINING PROTEIN"/>
    <property type="match status" value="1"/>
</dbReference>
<feature type="region of interest" description="Disordered" evidence="4">
    <location>
        <begin position="76"/>
        <end position="189"/>
    </location>
</feature>
<evidence type="ECO:0000313" key="7">
    <source>
        <dbReference type="Proteomes" id="UP000663828"/>
    </source>
</evidence>
<keyword evidence="2" id="KW-0963">Cytoplasm</keyword>
<feature type="compositionally biased region" description="Low complexity" evidence="4">
    <location>
        <begin position="122"/>
        <end position="138"/>
    </location>
</feature>
<feature type="non-terminal residue" evidence="6">
    <location>
        <position position="1"/>
    </location>
</feature>
<dbReference type="GO" id="GO:0005634">
    <property type="term" value="C:nucleus"/>
    <property type="evidence" value="ECO:0007669"/>
    <property type="project" value="TreeGrafter"/>
</dbReference>
<reference evidence="6" key="1">
    <citation type="submission" date="2021-02" db="EMBL/GenBank/DDBJ databases">
        <authorList>
            <person name="Nowell W R."/>
        </authorList>
    </citation>
    <scope>NUCLEOTIDE SEQUENCE</scope>
</reference>
<accession>A0A816GTU1</accession>
<dbReference type="SMART" id="SM01122">
    <property type="entry name" value="DBC1"/>
    <property type="match status" value="1"/>
</dbReference>
<dbReference type="GO" id="GO:0005737">
    <property type="term" value="C:cytoplasm"/>
    <property type="evidence" value="ECO:0007669"/>
    <property type="project" value="UniProtKB-SubCell"/>
</dbReference>
<dbReference type="Pfam" id="PF14444">
    <property type="entry name" value="S1-like"/>
    <property type="match status" value="1"/>
</dbReference>
<dbReference type="Pfam" id="PF14443">
    <property type="entry name" value="DBC1"/>
    <property type="match status" value="1"/>
</dbReference>
<keyword evidence="7" id="KW-1185">Reference proteome</keyword>
<feature type="compositionally biased region" description="Basic and acidic residues" evidence="4">
    <location>
        <begin position="163"/>
        <end position="172"/>
    </location>
</feature>
<dbReference type="EMBL" id="CAJNOR010014755">
    <property type="protein sequence ID" value="CAF1679722.1"/>
    <property type="molecule type" value="Genomic_DNA"/>
</dbReference>
<protein>
    <recommendedName>
        <fullName evidence="5">DBC1/CARP1 catalytically inactive NUDIX hydrolase domain-containing protein</fullName>
    </recommendedName>
</protein>
<dbReference type="GO" id="GO:0006355">
    <property type="term" value="P:regulation of DNA-templated transcription"/>
    <property type="evidence" value="ECO:0007669"/>
    <property type="project" value="InterPro"/>
</dbReference>
<organism evidence="6 7">
    <name type="scientific">Adineta ricciae</name>
    <name type="common">Rotifer</name>
    <dbReference type="NCBI Taxonomy" id="249248"/>
    <lineage>
        <taxon>Eukaryota</taxon>
        <taxon>Metazoa</taxon>
        <taxon>Spiralia</taxon>
        <taxon>Gnathifera</taxon>
        <taxon>Rotifera</taxon>
        <taxon>Eurotatoria</taxon>
        <taxon>Bdelloidea</taxon>
        <taxon>Adinetida</taxon>
        <taxon>Adinetidae</taxon>
        <taxon>Adineta</taxon>
    </lineage>
</organism>
<feature type="compositionally biased region" description="Basic and acidic residues" evidence="4">
    <location>
        <begin position="139"/>
        <end position="154"/>
    </location>
</feature>
<evidence type="ECO:0000259" key="5">
    <source>
        <dbReference type="SMART" id="SM01122"/>
    </source>
</evidence>
<evidence type="ECO:0000256" key="1">
    <source>
        <dbReference type="ARBA" id="ARBA00004496"/>
    </source>
</evidence>
<evidence type="ECO:0000256" key="3">
    <source>
        <dbReference type="ARBA" id="ARBA00022553"/>
    </source>
</evidence>
<dbReference type="PANTHER" id="PTHR14304">
    <property type="entry name" value="CELL DIVISION CYCLE AND APOPTOSIS REGULATOR PROTEIN"/>
    <property type="match status" value="1"/>
</dbReference>
<sequence length="402" mass="45322">STNYSSATKSLPYTGTVSNMYRDYGVIDNEISFKLNAVSGPIPRVGDHVVCQMKPAEGYATQTPYKYYGFEVRVVPGPPDNRRPQRPTGSNSSQPMSRNSDSYINRNPNRNQSSNMKRPLPSNNNNNTHSNNNNNNTNADHHRQYNNNNRDRHGPVNNGSNANDRRRSDSTRRSRSRTNKAITPKRASRAPLPKYTCTLPKASLDCSELNVTQIRSHYSRLHIPSDFYHASYTWHQTIPLDRPMKFITPCSFHVFNKNVPRLSTDKVSVLDPPDADYSWNVRVMLMSSPDIQTLISRSCLINNDDSKTSSTINPDDLEHPTKLIKFLVGVRYQNEYFPLGGSWSESLDGPNPDTDPQVLIRTAIRCTHAQTGIDLSKCLQWYVPLPGGALSSSRRNSQGSFD</sequence>
<feature type="compositionally biased region" description="Polar residues" evidence="4">
    <location>
        <begin position="87"/>
        <end position="116"/>
    </location>
</feature>